<proteinExistence type="predicted"/>
<dbReference type="EMBL" id="QCZH01000020">
    <property type="protein sequence ID" value="PWA07635.1"/>
    <property type="molecule type" value="Genomic_DNA"/>
</dbReference>
<dbReference type="InterPro" id="IPR005674">
    <property type="entry name" value="CocE/Ser_esterase"/>
</dbReference>
<evidence type="ECO:0000313" key="5">
    <source>
        <dbReference type="Proteomes" id="UP000245618"/>
    </source>
</evidence>
<evidence type="ECO:0000313" key="4">
    <source>
        <dbReference type="EMBL" id="PWA07635.1"/>
    </source>
</evidence>
<gene>
    <name evidence="4" type="ORF">DB891_14100</name>
</gene>
<feature type="signal peptide" evidence="2">
    <location>
        <begin position="1"/>
        <end position="18"/>
    </location>
</feature>
<dbReference type="Gene3D" id="1.10.3020.10">
    <property type="entry name" value="alpha-amino acid ester hydrolase ( Helical cap domain)"/>
    <property type="match status" value="1"/>
</dbReference>
<accession>A0A2U1JRK3</accession>
<feature type="domain" description="Xaa-Pro dipeptidyl-peptidase C-terminal" evidence="3">
    <location>
        <begin position="334"/>
        <end position="566"/>
    </location>
</feature>
<dbReference type="InterPro" id="IPR013736">
    <property type="entry name" value="Xaa-Pro_dipept_C"/>
</dbReference>
<dbReference type="Proteomes" id="UP000245618">
    <property type="component" value="Unassembled WGS sequence"/>
</dbReference>
<dbReference type="SMART" id="SM00939">
    <property type="entry name" value="PepX_C"/>
    <property type="match status" value="1"/>
</dbReference>
<dbReference type="SUPFAM" id="SSF53474">
    <property type="entry name" value="alpha/beta-Hydrolases"/>
    <property type="match status" value="1"/>
</dbReference>
<keyword evidence="1" id="KW-0378">Hydrolase</keyword>
<feature type="chain" id="PRO_5015606443" evidence="2">
    <location>
        <begin position="19"/>
        <end position="579"/>
    </location>
</feature>
<name>A0A2U1JRK3_9FLAO</name>
<dbReference type="Pfam" id="PF02129">
    <property type="entry name" value="Peptidase_S15"/>
    <property type="match status" value="1"/>
</dbReference>
<sequence length="579" mass="66729">MKIFLNFILFMIVLNTSAQQTRTTKFEDAKSVYNIQDSVMIKTRDGAFISAMVVRKKGITTPKPVILQYTIYVQDKGRDIKSLKAAADKDYVGVIAYARGKRFSSNEIFPYENDANDTYDVIDWISKQEWCNGSVGMYGGSYNGFTQWAACKKLHPALKTIVPYVANRPGMGLPMENNVFINPNYEWSFYVGNNKYLDTIAGNDRQRFRKMQNKWWETGVAYKKLDSIDGSPNRLFQRWISHPLFDEYWQKMAPYGKEFAQINIPVLSIDGYYNDSQNSGLYYVREHNKYNPKANHYLIIGPYSHLGAQREGDAVLNGYKVDSNALINTQKITYQWFDFILKNGQKPEMLKDKINYQVMGANEWRSAPSLDKMSNDFLKMYLTDSKSGNFYALNPKKPIQKSYLYQEVNFADRQTENNDYYPDPIIRKEIDTSNGFVFISEPLKESMLINGSFLGEIKVSINKKDMDIGVTLYEVMPNGDYFHLSYFIGRASYAKDIAKRNLLKPNEIESIPFSNTHLVSKQLSKGSRLLVAINVNKNRFSQLNYGTGKGVSDETIEDAKEPLKVKWYNDSFVKIPVWK</sequence>
<dbReference type="OrthoDB" id="319764at2"/>
<keyword evidence="5" id="KW-1185">Reference proteome</keyword>
<dbReference type="InterPro" id="IPR000383">
    <property type="entry name" value="Xaa-Pro-like_dom"/>
</dbReference>
<keyword evidence="2" id="KW-0732">Signal</keyword>
<protein>
    <submittedName>
        <fullName evidence="4">Peptidase S15</fullName>
    </submittedName>
</protein>
<evidence type="ECO:0000256" key="1">
    <source>
        <dbReference type="ARBA" id="ARBA00022801"/>
    </source>
</evidence>
<dbReference type="GO" id="GO:0008239">
    <property type="term" value="F:dipeptidyl-peptidase activity"/>
    <property type="evidence" value="ECO:0007669"/>
    <property type="project" value="InterPro"/>
</dbReference>
<dbReference type="SUPFAM" id="SSF49785">
    <property type="entry name" value="Galactose-binding domain-like"/>
    <property type="match status" value="1"/>
</dbReference>
<dbReference type="InterPro" id="IPR008979">
    <property type="entry name" value="Galactose-bd-like_sf"/>
</dbReference>
<dbReference type="AlphaFoldDB" id="A0A2U1JRK3"/>
<dbReference type="Gene3D" id="3.40.50.1820">
    <property type="entry name" value="alpha/beta hydrolase"/>
    <property type="match status" value="1"/>
</dbReference>
<dbReference type="Gene3D" id="2.60.120.260">
    <property type="entry name" value="Galactose-binding domain-like"/>
    <property type="match status" value="1"/>
</dbReference>
<dbReference type="InterPro" id="IPR029058">
    <property type="entry name" value="AB_hydrolase_fold"/>
</dbReference>
<reference evidence="4 5" key="1">
    <citation type="submission" date="2018-04" db="EMBL/GenBank/DDBJ databases">
        <title>Flavobacterium sp. nov., isolated from glacier ice.</title>
        <authorList>
            <person name="Liu Q."/>
            <person name="Xin Y.-H."/>
        </authorList>
    </citation>
    <scope>NUCLEOTIDE SEQUENCE [LARGE SCALE GENOMIC DNA]</scope>
    <source>
        <strain evidence="4 5">LB2P30</strain>
    </source>
</reference>
<evidence type="ECO:0000256" key="2">
    <source>
        <dbReference type="SAM" id="SignalP"/>
    </source>
</evidence>
<dbReference type="Pfam" id="PF08530">
    <property type="entry name" value="PepX_C"/>
    <property type="match status" value="1"/>
</dbReference>
<comment type="caution">
    <text evidence="4">The sequence shown here is derived from an EMBL/GenBank/DDBJ whole genome shotgun (WGS) entry which is preliminary data.</text>
</comment>
<dbReference type="RefSeq" id="WP_116764225.1">
    <property type="nucleotide sequence ID" value="NZ_QCZH01000020.1"/>
</dbReference>
<evidence type="ECO:0000259" key="3">
    <source>
        <dbReference type="SMART" id="SM00939"/>
    </source>
</evidence>
<dbReference type="NCBIfam" id="TIGR00976">
    <property type="entry name" value="CocE_NonD"/>
    <property type="match status" value="1"/>
</dbReference>
<organism evidence="4 5">
    <name type="scientific">Flavobacterium laiguense</name>
    <dbReference type="NCBI Taxonomy" id="2169409"/>
    <lineage>
        <taxon>Bacteria</taxon>
        <taxon>Pseudomonadati</taxon>
        <taxon>Bacteroidota</taxon>
        <taxon>Flavobacteriia</taxon>
        <taxon>Flavobacteriales</taxon>
        <taxon>Flavobacteriaceae</taxon>
        <taxon>Flavobacterium</taxon>
    </lineage>
</organism>